<organism evidence="2 3">
    <name type="scientific">Trichomonas vaginalis (strain ATCC PRA-98 / G3)</name>
    <dbReference type="NCBI Taxonomy" id="412133"/>
    <lineage>
        <taxon>Eukaryota</taxon>
        <taxon>Metamonada</taxon>
        <taxon>Parabasalia</taxon>
        <taxon>Trichomonadida</taxon>
        <taxon>Trichomonadidae</taxon>
        <taxon>Trichomonas</taxon>
    </lineage>
</organism>
<dbReference type="RefSeq" id="XP_001324878.1">
    <property type="nucleotide sequence ID" value="XM_001324843.1"/>
</dbReference>
<feature type="region of interest" description="Disordered" evidence="1">
    <location>
        <begin position="233"/>
        <end position="293"/>
    </location>
</feature>
<reference evidence="2" key="2">
    <citation type="journal article" date="2007" name="Science">
        <title>Draft genome sequence of the sexually transmitted pathogen Trichomonas vaginalis.</title>
        <authorList>
            <person name="Carlton J.M."/>
            <person name="Hirt R.P."/>
            <person name="Silva J.C."/>
            <person name="Delcher A.L."/>
            <person name="Schatz M."/>
            <person name="Zhao Q."/>
            <person name="Wortman J.R."/>
            <person name="Bidwell S.L."/>
            <person name="Alsmark U.C.M."/>
            <person name="Besteiro S."/>
            <person name="Sicheritz-Ponten T."/>
            <person name="Noel C.J."/>
            <person name="Dacks J.B."/>
            <person name="Foster P.G."/>
            <person name="Simillion C."/>
            <person name="Van de Peer Y."/>
            <person name="Miranda-Saavedra D."/>
            <person name="Barton G.J."/>
            <person name="Westrop G.D."/>
            <person name="Mueller S."/>
            <person name="Dessi D."/>
            <person name="Fiori P.L."/>
            <person name="Ren Q."/>
            <person name="Paulsen I."/>
            <person name="Zhang H."/>
            <person name="Bastida-Corcuera F.D."/>
            <person name="Simoes-Barbosa A."/>
            <person name="Brown M.T."/>
            <person name="Hayes R.D."/>
            <person name="Mukherjee M."/>
            <person name="Okumura C.Y."/>
            <person name="Schneider R."/>
            <person name="Smith A.J."/>
            <person name="Vanacova S."/>
            <person name="Villalvazo M."/>
            <person name="Haas B.J."/>
            <person name="Pertea M."/>
            <person name="Feldblyum T.V."/>
            <person name="Utterback T.R."/>
            <person name="Shu C.L."/>
            <person name="Osoegawa K."/>
            <person name="de Jong P.J."/>
            <person name="Hrdy I."/>
            <person name="Horvathova L."/>
            <person name="Zubacova Z."/>
            <person name="Dolezal P."/>
            <person name="Malik S.B."/>
            <person name="Logsdon J.M. Jr."/>
            <person name="Henze K."/>
            <person name="Gupta A."/>
            <person name="Wang C.C."/>
            <person name="Dunne R.L."/>
            <person name="Upcroft J.A."/>
            <person name="Upcroft P."/>
            <person name="White O."/>
            <person name="Salzberg S.L."/>
            <person name="Tang P."/>
            <person name="Chiu C.-H."/>
            <person name="Lee Y.-S."/>
            <person name="Embley T.M."/>
            <person name="Coombs G.H."/>
            <person name="Mottram J.C."/>
            <person name="Tachezy J."/>
            <person name="Fraser-Liggett C.M."/>
            <person name="Johnson P.J."/>
        </authorList>
    </citation>
    <scope>NUCLEOTIDE SEQUENCE [LARGE SCALE GENOMIC DNA]</scope>
    <source>
        <strain evidence="2">G3</strain>
    </source>
</reference>
<dbReference type="SUPFAM" id="SSF52540">
    <property type="entry name" value="P-loop containing nucleoside triphosphate hydrolases"/>
    <property type="match status" value="1"/>
</dbReference>
<dbReference type="Pfam" id="PF08477">
    <property type="entry name" value="Roc"/>
    <property type="match status" value="1"/>
</dbReference>
<feature type="compositionally biased region" description="Polar residues" evidence="1">
    <location>
        <begin position="276"/>
        <end position="291"/>
    </location>
</feature>
<proteinExistence type="predicted"/>
<reference evidence="2" key="1">
    <citation type="submission" date="2006-10" db="EMBL/GenBank/DDBJ databases">
        <authorList>
            <person name="Amadeo P."/>
            <person name="Zhao Q."/>
            <person name="Wortman J."/>
            <person name="Fraser-Liggett C."/>
            <person name="Carlton J."/>
        </authorList>
    </citation>
    <scope>NUCLEOTIDE SEQUENCE</scope>
    <source>
        <strain evidence="2">G3</strain>
    </source>
</reference>
<dbReference type="Proteomes" id="UP000001542">
    <property type="component" value="Unassembled WGS sequence"/>
</dbReference>
<dbReference type="GO" id="GO:0005634">
    <property type="term" value="C:nucleus"/>
    <property type="evidence" value="ECO:0000318"/>
    <property type="project" value="GO_Central"/>
</dbReference>
<dbReference type="EMBL" id="DS113298">
    <property type="protein sequence ID" value="EAY12655.1"/>
    <property type="molecule type" value="Genomic_DNA"/>
</dbReference>
<dbReference type="PANTHER" id="PTHR14932:SF1">
    <property type="entry name" value="RAB-LIKE PROTEIN 6"/>
    <property type="match status" value="1"/>
</dbReference>
<feature type="compositionally biased region" description="Basic residues" evidence="1">
    <location>
        <begin position="249"/>
        <end position="258"/>
    </location>
</feature>
<evidence type="ECO:0000313" key="3">
    <source>
        <dbReference type="Proteomes" id="UP000001542"/>
    </source>
</evidence>
<dbReference type="AlphaFoldDB" id="A2E400"/>
<dbReference type="Gene3D" id="3.40.50.300">
    <property type="entry name" value="P-loop containing nucleotide triphosphate hydrolases"/>
    <property type="match status" value="1"/>
</dbReference>
<dbReference type="OrthoDB" id="207081at2759"/>
<accession>A2E400</accession>
<dbReference type="InterPro" id="IPR027417">
    <property type="entry name" value="P-loop_NTPase"/>
</dbReference>
<dbReference type="VEuPathDB" id="TrichDB:TVAG_074830"/>
<name>A2E400_TRIV3</name>
<dbReference type="InterPro" id="IPR040385">
    <property type="entry name" value="RABL6"/>
</dbReference>
<gene>
    <name evidence="2" type="ORF">TVAG_074830</name>
</gene>
<dbReference type="CDD" id="cd00882">
    <property type="entry name" value="Ras_like_GTPase"/>
    <property type="match status" value="1"/>
</dbReference>
<protein>
    <submittedName>
        <fullName evidence="2">Uncharacterized protein</fullName>
    </submittedName>
</protein>
<dbReference type="GO" id="GO:0005525">
    <property type="term" value="F:GTP binding"/>
    <property type="evidence" value="ECO:0000318"/>
    <property type="project" value="GO_Central"/>
</dbReference>
<dbReference type="GO" id="GO:0005829">
    <property type="term" value="C:cytosol"/>
    <property type="evidence" value="ECO:0000318"/>
    <property type="project" value="GO_Central"/>
</dbReference>
<evidence type="ECO:0000313" key="2">
    <source>
        <dbReference type="EMBL" id="EAY12655.1"/>
    </source>
</evidence>
<dbReference type="STRING" id="5722.A2E400"/>
<feature type="region of interest" description="Disordered" evidence="1">
    <location>
        <begin position="332"/>
        <end position="367"/>
    </location>
</feature>
<feature type="compositionally biased region" description="Polar residues" evidence="1">
    <location>
        <begin position="353"/>
        <end position="365"/>
    </location>
</feature>
<sequence length="393" mass="44388">MDSMFKYDSLPVIILKVFNSISPVNAFKEMLILVRGYKQSGKSQLINRMTAKPFNQEYEPTTITQTNQISWNSKNKQGEKIKITLLDVVSPNALITSTAQGNPNGIIVMYDPRDNNSLQYAIDVIEQTPKTIPIAVLSNFQDIIPTDMHPKLEYLSHRFFHVCSSMKTNLGLEEIAKWLEYPRANMRVTIYQQLINQSDRGISRLLELFTPGGPKTIIPQTFVGDDLLNEPDAAGFWSDEDETPQQTEKRHKKHHKKQQSQGNPAVLKKRRPAVEFSSSRTQQQATSYESFNNDDDDLMNGIVEAAQAAKAVVGKDEIDFDEIGNEIKPVTRQQIQPKKSMGRKHHRKGHPKQSIQPIQENSNNYQQVVIPTVVQQQVAPSPSASAPPGYDSF</sequence>
<dbReference type="KEGG" id="tva:4770622"/>
<dbReference type="SMR" id="A2E400"/>
<feature type="compositionally biased region" description="Basic residues" evidence="1">
    <location>
        <begin position="340"/>
        <end position="351"/>
    </location>
</feature>
<dbReference type="PANTHER" id="PTHR14932">
    <property type="entry name" value="RAS GTPASE-RELATED"/>
    <property type="match status" value="1"/>
</dbReference>
<evidence type="ECO:0000256" key="1">
    <source>
        <dbReference type="SAM" id="MobiDB-lite"/>
    </source>
</evidence>
<dbReference type="InParanoid" id="A2E400"/>
<keyword evidence="3" id="KW-1185">Reference proteome</keyword>
<dbReference type="VEuPathDB" id="TrichDB:TVAGG3_0147340"/>